<evidence type="ECO:0000313" key="1">
    <source>
        <dbReference type="EMBL" id="GFO25846.1"/>
    </source>
</evidence>
<gene>
    <name evidence="1" type="ORF">PoB_005235100</name>
</gene>
<keyword evidence="2" id="KW-1185">Reference proteome</keyword>
<dbReference type="AlphaFoldDB" id="A0AAV4C383"/>
<dbReference type="Proteomes" id="UP000735302">
    <property type="component" value="Unassembled WGS sequence"/>
</dbReference>
<protein>
    <submittedName>
        <fullName evidence="1">Uncharacterized protein</fullName>
    </submittedName>
</protein>
<proteinExistence type="predicted"/>
<dbReference type="EMBL" id="BLXT01005777">
    <property type="protein sequence ID" value="GFO25846.1"/>
    <property type="molecule type" value="Genomic_DNA"/>
</dbReference>
<name>A0AAV4C383_9GAST</name>
<evidence type="ECO:0000313" key="2">
    <source>
        <dbReference type="Proteomes" id="UP000735302"/>
    </source>
</evidence>
<comment type="caution">
    <text evidence="1">The sequence shown here is derived from an EMBL/GenBank/DDBJ whole genome shotgun (WGS) entry which is preliminary data.</text>
</comment>
<accession>A0AAV4C383</accession>
<organism evidence="1 2">
    <name type="scientific">Plakobranchus ocellatus</name>
    <dbReference type="NCBI Taxonomy" id="259542"/>
    <lineage>
        <taxon>Eukaryota</taxon>
        <taxon>Metazoa</taxon>
        <taxon>Spiralia</taxon>
        <taxon>Lophotrochozoa</taxon>
        <taxon>Mollusca</taxon>
        <taxon>Gastropoda</taxon>
        <taxon>Heterobranchia</taxon>
        <taxon>Euthyneura</taxon>
        <taxon>Panpulmonata</taxon>
        <taxon>Sacoglossa</taxon>
        <taxon>Placobranchoidea</taxon>
        <taxon>Plakobranchidae</taxon>
        <taxon>Plakobranchus</taxon>
    </lineage>
</organism>
<sequence length="99" mass="11610">MFSGKDIAERSVFFGVLTCRATSLQAITWFPGSEQGRRFCIFPPKHWSACQRFYSSFRKQLLKNLEPFAIDPDLDLEASFRAHGLFYIAQFDALRQYYR</sequence>
<reference evidence="1 2" key="1">
    <citation type="journal article" date="2021" name="Elife">
        <title>Chloroplast acquisition without the gene transfer in kleptoplastic sea slugs, Plakobranchus ocellatus.</title>
        <authorList>
            <person name="Maeda T."/>
            <person name="Takahashi S."/>
            <person name="Yoshida T."/>
            <person name="Shimamura S."/>
            <person name="Takaki Y."/>
            <person name="Nagai Y."/>
            <person name="Toyoda A."/>
            <person name="Suzuki Y."/>
            <person name="Arimoto A."/>
            <person name="Ishii H."/>
            <person name="Satoh N."/>
            <person name="Nishiyama T."/>
            <person name="Hasebe M."/>
            <person name="Maruyama T."/>
            <person name="Minagawa J."/>
            <person name="Obokata J."/>
            <person name="Shigenobu S."/>
        </authorList>
    </citation>
    <scope>NUCLEOTIDE SEQUENCE [LARGE SCALE GENOMIC DNA]</scope>
</reference>